<dbReference type="PANTHER" id="PTHR31501">
    <property type="entry name" value="CALCIUM RELEASE-ACTIVATED CALCIUM CHANNEL PROTEIN 1"/>
    <property type="match status" value="1"/>
</dbReference>
<evidence type="ECO:0000256" key="6">
    <source>
        <dbReference type="SAM" id="Phobius"/>
    </source>
</evidence>
<feature type="transmembrane region" description="Helical" evidence="6">
    <location>
        <begin position="51"/>
        <end position="72"/>
    </location>
</feature>
<dbReference type="GO" id="GO:0015279">
    <property type="term" value="F:store-operated calcium channel activity"/>
    <property type="evidence" value="ECO:0007669"/>
    <property type="project" value="TreeGrafter"/>
</dbReference>
<evidence type="ECO:0000256" key="3">
    <source>
        <dbReference type="ARBA" id="ARBA00022692"/>
    </source>
</evidence>
<comment type="similarity">
    <text evidence="2">Belongs to the Orai family.</text>
</comment>
<dbReference type="PANTHER" id="PTHR31501:SF7">
    <property type="entry name" value="CALCIUM RELEASE-ACTIVATED CALCIUM CHANNEL PROTEIN 1"/>
    <property type="match status" value="1"/>
</dbReference>
<keyword evidence="8" id="KW-1185">Reference proteome</keyword>
<feature type="transmembrane region" description="Helical" evidence="6">
    <location>
        <begin position="170"/>
        <end position="194"/>
    </location>
</feature>
<evidence type="ECO:0008006" key="9">
    <source>
        <dbReference type="Google" id="ProtNLM"/>
    </source>
</evidence>
<gene>
    <name evidence="7" type="ORF">QYM36_008939</name>
</gene>
<dbReference type="InterPro" id="IPR012446">
    <property type="entry name" value="CRAC_channel"/>
</dbReference>
<proteinExistence type="inferred from homology"/>
<comment type="subcellular location">
    <subcellularLocation>
        <location evidence="1">Membrane</location>
        <topology evidence="1">Multi-pass membrane protein</topology>
    </subcellularLocation>
</comment>
<dbReference type="EMBL" id="JAVRJZ010000013">
    <property type="protein sequence ID" value="KAK2714547.1"/>
    <property type="molecule type" value="Genomic_DNA"/>
</dbReference>
<dbReference type="GO" id="GO:0016020">
    <property type="term" value="C:membrane"/>
    <property type="evidence" value="ECO:0007669"/>
    <property type="project" value="UniProtKB-SubCell"/>
</dbReference>
<evidence type="ECO:0000313" key="7">
    <source>
        <dbReference type="EMBL" id="KAK2714547.1"/>
    </source>
</evidence>
<accession>A0AA88I3B5</accession>
<dbReference type="Proteomes" id="UP001187531">
    <property type="component" value="Unassembled WGS sequence"/>
</dbReference>
<sequence>MSDGLSIRCISGFGFRHFGRGPKYKMEDVTTDRATIDSWKRLFLSRAKLKAASQASALLAGFAMVAMVEVNFSPAEGEQLPPGLIVSFAICTVLLVSFNMLALMISTCILPNVDAIASLNIVSFVKESPHAELRNYIELAWIASTVFGIMFFMIEIGLLCWVQFYHVLVVAAWASTVALIPITLVFIVVAVKFYQALMRHNYFLRESTVQELELLNEQWSNTSFVGPKRKPSLQIV</sequence>
<evidence type="ECO:0000256" key="1">
    <source>
        <dbReference type="ARBA" id="ARBA00004141"/>
    </source>
</evidence>
<organism evidence="7 8">
    <name type="scientific">Artemia franciscana</name>
    <name type="common">Brine shrimp</name>
    <name type="synonym">Artemia sanfranciscana</name>
    <dbReference type="NCBI Taxonomy" id="6661"/>
    <lineage>
        <taxon>Eukaryota</taxon>
        <taxon>Metazoa</taxon>
        <taxon>Ecdysozoa</taxon>
        <taxon>Arthropoda</taxon>
        <taxon>Crustacea</taxon>
        <taxon>Branchiopoda</taxon>
        <taxon>Anostraca</taxon>
        <taxon>Artemiidae</taxon>
        <taxon>Artemia</taxon>
    </lineage>
</organism>
<keyword evidence="5 6" id="KW-0472">Membrane</keyword>
<feature type="transmembrane region" description="Helical" evidence="6">
    <location>
        <begin position="139"/>
        <end position="164"/>
    </location>
</feature>
<reference evidence="7" key="1">
    <citation type="submission" date="2023-07" db="EMBL/GenBank/DDBJ databases">
        <title>Chromosome-level genome assembly of Artemia franciscana.</title>
        <authorList>
            <person name="Jo E."/>
        </authorList>
    </citation>
    <scope>NUCLEOTIDE SEQUENCE</scope>
    <source>
        <tissue evidence="7">Whole body</tissue>
    </source>
</reference>
<dbReference type="GO" id="GO:0002115">
    <property type="term" value="P:store-operated calcium entry"/>
    <property type="evidence" value="ECO:0007669"/>
    <property type="project" value="TreeGrafter"/>
</dbReference>
<keyword evidence="4 6" id="KW-1133">Transmembrane helix</keyword>
<protein>
    <recommendedName>
        <fullName evidence="9">Calcium release-activated calcium channel protein 1</fullName>
    </recommendedName>
</protein>
<evidence type="ECO:0000256" key="5">
    <source>
        <dbReference type="ARBA" id="ARBA00023136"/>
    </source>
</evidence>
<evidence type="ECO:0000256" key="4">
    <source>
        <dbReference type="ARBA" id="ARBA00022989"/>
    </source>
</evidence>
<keyword evidence="3 6" id="KW-0812">Transmembrane</keyword>
<name>A0AA88I3B5_ARTSF</name>
<comment type="caution">
    <text evidence="7">The sequence shown here is derived from an EMBL/GenBank/DDBJ whole genome shotgun (WGS) entry which is preliminary data.</text>
</comment>
<dbReference type="AlphaFoldDB" id="A0AA88I3B5"/>
<dbReference type="InterPro" id="IPR038350">
    <property type="entry name" value="Orai_sf"/>
</dbReference>
<feature type="transmembrane region" description="Helical" evidence="6">
    <location>
        <begin position="84"/>
        <end position="110"/>
    </location>
</feature>
<dbReference type="Gene3D" id="1.20.140.140">
    <property type="entry name" value="Calcium release-activated calcium channel protein Orai"/>
    <property type="match status" value="1"/>
</dbReference>
<dbReference type="Pfam" id="PF07856">
    <property type="entry name" value="Orai-1"/>
    <property type="match status" value="1"/>
</dbReference>
<evidence type="ECO:0000313" key="8">
    <source>
        <dbReference type="Proteomes" id="UP001187531"/>
    </source>
</evidence>
<evidence type="ECO:0000256" key="2">
    <source>
        <dbReference type="ARBA" id="ARBA00008062"/>
    </source>
</evidence>